<dbReference type="InterPro" id="IPR020471">
    <property type="entry name" value="AKR"/>
</dbReference>
<evidence type="ECO:0000313" key="2">
    <source>
        <dbReference type="EMBL" id="GAA4753337.1"/>
    </source>
</evidence>
<sequence length="265" mass="28246">MTTGSEEPRVEIGVGTSTLRSLGRRAPLAAVVRLLETADRAGVRYIDTADTYGAGSAERAISAAVRRSPALRASATPFRVITKIGYRTPDLPGPLRVLNQPAKKLVQRGEEHQAFDARSLTAAWAGSQRRLSPLQVHACCLHNPSQEVLEGGEALGTLRRLQTQGGFALVGVSIDDVDTVDLVSRLEGVGLVELPAEAWTGIAPEVRDRFLERGTEVVVNRVTALDRNPVAALRGLARSPHPPAVAVVGTRDPDHLVADAEAVRA</sequence>
<gene>
    <name evidence="2" type="ORF">GCM10025783_27790</name>
</gene>
<comment type="caution">
    <text evidence="2">The sequence shown here is derived from an EMBL/GenBank/DDBJ whole genome shotgun (WGS) entry which is preliminary data.</text>
</comment>
<evidence type="ECO:0000313" key="3">
    <source>
        <dbReference type="Proteomes" id="UP001500121"/>
    </source>
</evidence>
<proteinExistence type="predicted"/>
<dbReference type="PANTHER" id="PTHR42686:SF1">
    <property type="entry name" value="GH17980P-RELATED"/>
    <property type="match status" value="1"/>
</dbReference>
<dbReference type="EMBL" id="BAABLP010000006">
    <property type="protein sequence ID" value="GAA4753337.1"/>
    <property type="molecule type" value="Genomic_DNA"/>
</dbReference>
<keyword evidence="3" id="KW-1185">Reference proteome</keyword>
<dbReference type="InterPro" id="IPR036812">
    <property type="entry name" value="NAD(P)_OxRdtase_dom_sf"/>
</dbReference>
<dbReference type="SUPFAM" id="SSF51430">
    <property type="entry name" value="NAD(P)-linked oxidoreductase"/>
    <property type="match status" value="1"/>
</dbReference>
<evidence type="ECO:0000259" key="1">
    <source>
        <dbReference type="Pfam" id="PF00248"/>
    </source>
</evidence>
<dbReference type="Proteomes" id="UP001500121">
    <property type="component" value="Unassembled WGS sequence"/>
</dbReference>
<reference evidence="3" key="1">
    <citation type="journal article" date="2019" name="Int. J. Syst. Evol. Microbiol.">
        <title>The Global Catalogue of Microorganisms (GCM) 10K type strain sequencing project: providing services to taxonomists for standard genome sequencing and annotation.</title>
        <authorList>
            <consortium name="The Broad Institute Genomics Platform"/>
            <consortium name="The Broad Institute Genome Sequencing Center for Infectious Disease"/>
            <person name="Wu L."/>
            <person name="Ma J."/>
        </authorList>
    </citation>
    <scope>NUCLEOTIDE SEQUENCE [LARGE SCALE GENOMIC DNA]</scope>
    <source>
        <strain evidence="3">JCM 19015</strain>
    </source>
</reference>
<dbReference type="RefSeq" id="WP_345481896.1">
    <property type="nucleotide sequence ID" value="NZ_BAABLP010000006.1"/>
</dbReference>
<feature type="domain" description="NADP-dependent oxidoreductase" evidence="1">
    <location>
        <begin position="11"/>
        <end position="189"/>
    </location>
</feature>
<name>A0ABP8ZDB3_9MICO</name>
<dbReference type="PANTHER" id="PTHR42686">
    <property type="entry name" value="GH17980P-RELATED"/>
    <property type="match status" value="1"/>
</dbReference>
<protein>
    <recommendedName>
        <fullName evidence="1">NADP-dependent oxidoreductase domain-containing protein</fullName>
    </recommendedName>
</protein>
<organism evidence="2 3">
    <name type="scientific">Amnibacterium soli</name>
    <dbReference type="NCBI Taxonomy" id="1282736"/>
    <lineage>
        <taxon>Bacteria</taxon>
        <taxon>Bacillati</taxon>
        <taxon>Actinomycetota</taxon>
        <taxon>Actinomycetes</taxon>
        <taxon>Micrococcales</taxon>
        <taxon>Microbacteriaceae</taxon>
        <taxon>Amnibacterium</taxon>
    </lineage>
</organism>
<accession>A0ABP8ZDB3</accession>
<dbReference type="Pfam" id="PF00248">
    <property type="entry name" value="Aldo_ket_red"/>
    <property type="match status" value="1"/>
</dbReference>
<dbReference type="Gene3D" id="3.20.20.100">
    <property type="entry name" value="NADP-dependent oxidoreductase domain"/>
    <property type="match status" value="1"/>
</dbReference>
<dbReference type="InterPro" id="IPR023210">
    <property type="entry name" value="NADP_OxRdtase_dom"/>
</dbReference>